<dbReference type="RefSeq" id="WP_020889093.1">
    <property type="nucleotide sequence ID" value="NZ_ATNM01000064.1"/>
</dbReference>
<dbReference type="SUPFAM" id="SSF55785">
    <property type="entry name" value="PYP-like sensor domain (PAS domain)"/>
    <property type="match status" value="1"/>
</dbReference>
<reference evidence="2 3" key="1">
    <citation type="journal article" date="2013" name="Genome Announc.">
        <title>Draft Genome Sequence of Cyclobacterium qasimii Strain M12-11BT, Isolated from Arctic Marine Sediment.</title>
        <authorList>
            <person name="Shivaji S."/>
            <person name="Ara S."/>
            <person name="Singh A."/>
            <person name="Kumar Pinnaka A."/>
        </authorList>
    </citation>
    <scope>NUCLEOTIDE SEQUENCE [LARGE SCALE GENOMIC DNA]</scope>
    <source>
        <strain evidence="2 3">M12-11B</strain>
    </source>
</reference>
<evidence type="ECO:0000259" key="1">
    <source>
        <dbReference type="Pfam" id="PF08448"/>
    </source>
</evidence>
<accession>S7WS59</accession>
<gene>
    <name evidence="2" type="ORF">ADICYQ_1359</name>
</gene>
<sequence length="85" mass="9719">MQASSKHIGFIAANHIPALLAYWDKDEICRFANAAYLEWQGKPQEEIINKISKKELLGPEYEKHIPLIKDALKGKNKVFTAKPDR</sequence>
<dbReference type="Proteomes" id="UP000014974">
    <property type="component" value="Unassembled WGS sequence"/>
</dbReference>
<organism evidence="2 3">
    <name type="scientific">Cyclobacterium qasimii M12-11B</name>
    <dbReference type="NCBI Taxonomy" id="641524"/>
    <lineage>
        <taxon>Bacteria</taxon>
        <taxon>Pseudomonadati</taxon>
        <taxon>Bacteroidota</taxon>
        <taxon>Cytophagia</taxon>
        <taxon>Cytophagales</taxon>
        <taxon>Cyclobacteriaceae</taxon>
        <taxon>Cyclobacterium</taxon>
    </lineage>
</organism>
<dbReference type="eggNOG" id="COG3829">
    <property type="taxonomic scope" value="Bacteria"/>
</dbReference>
<dbReference type="OrthoDB" id="5522855at2"/>
<protein>
    <recommendedName>
        <fullName evidence="1">PAS fold-4 domain-containing protein</fullName>
    </recommendedName>
</protein>
<dbReference type="STRING" id="641524.ADICYQ_1359"/>
<dbReference type="Pfam" id="PF08448">
    <property type="entry name" value="PAS_4"/>
    <property type="match status" value="1"/>
</dbReference>
<comment type="caution">
    <text evidence="2">The sequence shown here is derived from an EMBL/GenBank/DDBJ whole genome shotgun (WGS) entry which is preliminary data.</text>
</comment>
<dbReference type="EMBL" id="ATNM01000064">
    <property type="protein sequence ID" value="EPR69574.1"/>
    <property type="molecule type" value="Genomic_DNA"/>
</dbReference>
<feature type="domain" description="PAS fold-4" evidence="1">
    <location>
        <begin position="14"/>
        <end position="79"/>
    </location>
</feature>
<evidence type="ECO:0000313" key="2">
    <source>
        <dbReference type="EMBL" id="EPR69574.1"/>
    </source>
</evidence>
<dbReference type="Gene3D" id="3.30.450.20">
    <property type="entry name" value="PAS domain"/>
    <property type="match status" value="1"/>
</dbReference>
<dbReference type="InterPro" id="IPR013656">
    <property type="entry name" value="PAS_4"/>
</dbReference>
<proteinExistence type="predicted"/>
<dbReference type="InterPro" id="IPR035965">
    <property type="entry name" value="PAS-like_dom_sf"/>
</dbReference>
<dbReference type="AlphaFoldDB" id="S7WS59"/>
<name>S7WS59_9BACT</name>
<evidence type="ECO:0000313" key="3">
    <source>
        <dbReference type="Proteomes" id="UP000014974"/>
    </source>
</evidence>